<accession>A0AAE7X0U8</accession>
<protein>
    <submittedName>
        <fullName evidence="1">Uncharacterized protein</fullName>
    </submittedName>
</protein>
<proteinExistence type="predicted"/>
<dbReference type="Proteomes" id="UP000827517">
    <property type="component" value="Segment"/>
</dbReference>
<evidence type="ECO:0000313" key="1">
    <source>
        <dbReference type="EMBL" id="QZA70732.1"/>
    </source>
</evidence>
<name>A0AAE7X0U8_9CAUD</name>
<reference evidence="1" key="1">
    <citation type="submission" date="2021-07" db="EMBL/GenBank/DDBJ databases">
        <authorList>
            <person name="Roth S.J."/>
            <person name="Krukonis G.P."/>
            <person name="Delesalle V.A."/>
        </authorList>
    </citation>
    <scope>NUCLEOTIDE SEQUENCE</scope>
</reference>
<dbReference type="RefSeq" id="YP_010668013.1">
    <property type="nucleotide sequence ID" value="NC_070952.1"/>
</dbReference>
<dbReference type="GeneID" id="77944137"/>
<sequence length="376" mass="40087">MTLLQKSGIFDTVDINNNLQKASQSMSSTVANLTSQVVNPFKSLTAGVQAGVATISETQSIISKNLSTYKSSAIDGINNALKNITGGKYNLSDVGSLVTYQDGFKLNTDQLLSLAGRGIGFSVSSMQDLKNQIGNGFITELNSMTGGIASGLVIADTDGSFVKLHIADDWQYSMGTSLINFLGSDDPEGFGSVVNVAAINSVLNTLLNQAVQNSLTQSYSNFGDMYVYQSDYHDALIDNASTASARGDLDSLTEIVSIVDTEGATKIAALYPNTVQELLTNYYFSSDVDPSDYPKLTTDLLNVCTSLNGADWYKYPTQFGMVTNVGLVSTISADAKTLLESNEDMIPLLCSSGIFTEQSATELFTTDFPNAIKLSA</sequence>
<gene>
    <name evidence="1" type="primary">259</name>
    <name evidence="1" type="ORF">AH04_259</name>
</gene>
<organism evidence="1 2">
    <name type="scientific">Erwinia phage AH04</name>
    <dbReference type="NCBI Taxonomy" id="2869569"/>
    <lineage>
        <taxon>Viruses</taxon>
        <taxon>Duplodnaviria</taxon>
        <taxon>Heunggongvirae</taxon>
        <taxon>Uroviricota</taxon>
        <taxon>Caudoviricetes</taxon>
        <taxon>Chimalliviridae</taxon>
        <taxon>Meadowvirus</taxon>
        <taxon>Meadowvirus AH04</taxon>
    </lineage>
</organism>
<keyword evidence="2" id="KW-1185">Reference proteome</keyword>
<dbReference type="EMBL" id="MZ501267">
    <property type="protein sequence ID" value="QZA70732.1"/>
    <property type="molecule type" value="Genomic_DNA"/>
</dbReference>
<dbReference type="KEGG" id="vg:77944137"/>
<evidence type="ECO:0000313" key="2">
    <source>
        <dbReference type="Proteomes" id="UP000827517"/>
    </source>
</evidence>